<organism evidence="8 9">
    <name type="scientific">Candidatus Magasanikbacteria bacterium CG11_big_fil_rev_8_21_14_0_20_39_34</name>
    <dbReference type="NCBI Taxonomy" id="1974653"/>
    <lineage>
        <taxon>Bacteria</taxon>
        <taxon>Candidatus Magasanikiibacteriota</taxon>
    </lineage>
</organism>
<keyword evidence="2 6" id="KW-0479">Metal-binding</keyword>
<dbReference type="HAMAP" id="MF_01400">
    <property type="entry name" value="MsrB"/>
    <property type="match status" value="1"/>
</dbReference>
<dbReference type="GO" id="GO:0005737">
    <property type="term" value="C:cytoplasm"/>
    <property type="evidence" value="ECO:0007669"/>
    <property type="project" value="TreeGrafter"/>
</dbReference>
<feature type="binding site" evidence="6">
    <location>
        <position position="90"/>
    </location>
    <ligand>
        <name>Zn(2+)</name>
        <dbReference type="ChEBI" id="CHEBI:29105"/>
    </ligand>
</feature>
<evidence type="ECO:0000313" key="9">
    <source>
        <dbReference type="Proteomes" id="UP000229600"/>
    </source>
</evidence>
<evidence type="ECO:0000256" key="4">
    <source>
        <dbReference type="ARBA" id="ARBA00023002"/>
    </source>
</evidence>
<feature type="binding site" evidence="6">
    <location>
        <position position="44"/>
    </location>
    <ligand>
        <name>Zn(2+)</name>
        <dbReference type="ChEBI" id="CHEBI:29105"/>
    </ligand>
</feature>
<dbReference type="GO" id="GO:0008270">
    <property type="term" value="F:zinc ion binding"/>
    <property type="evidence" value="ECO:0007669"/>
    <property type="project" value="UniProtKB-UniRule"/>
</dbReference>
<dbReference type="EMBL" id="PCWN01000007">
    <property type="protein sequence ID" value="PIR04163.1"/>
    <property type="molecule type" value="Genomic_DNA"/>
</dbReference>
<feature type="active site" description="Nucleophile" evidence="6">
    <location>
        <position position="113"/>
    </location>
</feature>
<feature type="domain" description="MsrB" evidence="7">
    <location>
        <begin position="2"/>
        <end position="124"/>
    </location>
</feature>
<dbReference type="PANTHER" id="PTHR10173">
    <property type="entry name" value="METHIONINE SULFOXIDE REDUCTASE"/>
    <property type="match status" value="1"/>
</dbReference>
<evidence type="ECO:0000256" key="1">
    <source>
        <dbReference type="ARBA" id="ARBA00007174"/>
    </source>
</evidence>
<proteinExistence type="inferred from homology"/>
<evidence type="ECO:0000256" key="3">
    <source>
        <dbReference type="ARBA" id="ARBA00022833"/>
    </source>
</evidence>
<dbReference type="FunFam" id="2.170.150.20:FF:000001">
    <property type="entry name" value="Peptide methionine sulfoxide reductase MsrB"/>
    <property type="match status" value="1"/>
</dbReference>
<evidence type="ECO:0000256" key="5">
    <source>
        <dbReference type="ARBA" id="ARBA00048488"/>
    </source>
</evidence>
<accession>A0A2H0N5J8</accession>
<comment type="cofactor">
    <cofactor evidence="6">
        <name>Zn(2+)</name>
        <dbReference type="ChEBI" id="CHEBI:29105"/>
    </cofactor>
    <text evidence="6">Binds 1 zinc ion per subunit. The zinc ion is important for the structural integrity of the protein.</text>
</comment>
<dbReference type="Gene3D" id="2.170.150.20">
    <property type="entry name" value="Peptide methionine sulfoxide reductase"/>
    <property type="match status" value="1"/>
</dbReference>
<comment type="caution">
    <text evidence="8">The sequence shown here is derived from an EMBL/GenBank/DDBJ whole genome shotgun (WGS) entry which is preliminary data.</text>
</comment>
<evidence type="ECO:0000313" key="8">
    <source>
        <dbReference type="EMBL" id="PIR04163.1"/>
    </source>
</evidence>
<evidence type="ECO:0000259" key="7">
    <source>
        <dbReference type="PROSITE" id="PS51790"/>
    </source>
</evidence>
<reference evidence="8 9" key="1">
    <citation type="submission" date="2017-09" db="EMBL/GenBank/DDBJ databases">
        <title>Depth-based differentiation of microbial function through sediment-hosted aquifers and enrichment of novel symbionts in the deep terrestrial subsurface.</title>
        <authorList>
            <person name="Probst A.J."/>
            <person name="Ladd B."/>
            <person name="Jarett J.K."/>
            <person name="Geller-Mcgrath D.E."/>
            <person name="Sieber C.M."/>
            <person name="Emerson J.B."/>
            <person name="Anantharaman K."/>
            <person name="Thomas B.C."/>
            <person name="Malmstrom R."/>
            <person name="Stieglmeier M."/>
            <person name="Klingl A."/>
            <person name="Woyke T."/>
            <person name="Ryan C.M."/>
            <person name="Banfield J.F."/>
        </authorList>
    </citation>
    <scope>NUCLEOTIDE SEQUENCE [LARGE SCALE GENOMIC DNA]</scope>
    <source>
        <strain evidence="8">CG11_big_fil_rev_8_21_14_0_20_39_34</strain>
    </source>
</reference>
<protein>
    <recommendedName>
        <fullName evidence="6">Peptide methionine sulfoxide reductase MsrB</fullName>
        <ecNumber evidence="6">1.8.4.12</ecNumber>
    </recommendedName>
    <alternativeName>
        <fullName evidence="6">Peptide-methionine (R)-S-oxide reductase</fullName>
    </alternativeName>
</protein>
<feature type="binding site" evidence="6">
    <location>
        <position position="93"/>
    </location>
    <ligand>
        <name>Zn(2+)</name>
        <dbReference type="ChEBI" id="CHEBI:29105"/>
    </ligand>
</feature>
<feature type="binding site" evidence="6">
    <location>
        <position position="41"/>
    </location>
    <ligand>
        <name>Zn(2+)</name>
        <dbReference type="ChEBI" id="CHEBI:29105"/>
    </ligand>
</feature>
<dbReference type="EC" id="1.8.4.12" evidence="6"/>
<dbReference type="PROSITE" id="PS51790">
    <property type="entry name" value="MSRB"/>
    <property type="match status" value="1"/>
</dbReference>
<evidence type="ECO:0000256" key="6">
    <source>
        <dbReference type="HAMAP-Rule" id="MF_01400"/>
    </source>
</evidence>
<comment type="catalytic activity">
    <reaction evidence="5 6">
        <text>L-methionyl-[protein] + [thioredoxin]-disulfide + H2O = L-methionyl-(R)-S-oxide-[protein] + [thioredoxin]-dithiol</text>
        <dbReference type="Rhea" id="RHEA:24164"/>
        <dbReference type="Rhea" id="RHEA-COMP:10698"/>
        <dbReference type="Rhea" id="RHEA-COMP:10700"/>
        <dbReference type="Rhea" id="RHEA-COMP:12313"/>
        <dbReference type="Rhea" id="RHEA-COMP:12314"/>
        <dbReference type="ChEBI" id="CHEBI:15377"/>
        <dbReference type="ChEBI" id="CHEBI:16044"/>
        <dbReference type="ChEBI" id="CHEBI:29950"/>
        <dbReference type="ChEBI" id="CHEBI:45764"/>
        <dbReference type="ChEBI" id="CHEBI:50058"/>
        <dbReference type="EC" id="1.8.4.12"/>
    </reaction>
</comment>
<dbReference type="GO" id="GO:0033743">
    <property type="term" value="F:peptide-methionine (R)-S-oxide reductase activity"/>
    <property type="evidence" value="ECO:0007669"/>
    <property type="project" value="UniProtKB-UniRule"/>
</dbReference>
<dbReference type="GO" id="GO:0006979">
    <property type="term" value="P:response to oxidative stress"/>
    <property type="evidence" value="ECO:0007669"/>
    <property type="project" value="InterPro"/>
</dbReference>
<keyword evidence="4 6" id="KW-0560">Oxidoreductase</keyword>
<dbReference type="AlphaFoldDB" id="A0A2H0N5J8"/>
<keyword evidence="3 6" id="KW-0862">Zinc</keyword>
<dbReference type="PANTHER" id="PTHR10173:SF52">
    <property type="entry name" value="METHIONINE-R-SULFOXIDE REDUCTASE B1"/>
    <property type="match status" value="1"/>
</dbReference>
<name>A0A2H0N5J8_9BACT</name>
<dbReference type="Pfam" id="PF01641">
    <property type="entry name" value="SelR"/>
    <property type="match status" value="1"/>
</dbReference>
<evidence type="ECO:0000256" key="2">
    <source>
        <dbReference type="ARBA" id="ARBA00022723"/>
    </source>
</evidence>
<dbReference type="SUPFAM" id="SSF51316">
    <property type="entry name" value="Mss4-like"/>
    <property type="match status" value="1"/>
</dbReference>
<gene>
    <name evidence="6 8" type="primary">msrB</name>
    <name evidence="8" type="ORF">COV59_03185</name>
</gene>
<dbReference type="Proteomes" id="UP000229600">
    <property type="component" value="Unassembled WGS sequence"/>
</dbReference>
<comment type="similarity">
    <text evidence="1 6">Belongs to the MsrB Met sulfoxide reductase family.</text>
</comment>
<dbReference type="InterPro" id="IPR011057">
    <property type="entry name" value="Mss4-like_sf"/>
</dbReference>
<dbReference type="GO" id="GO:0030091">
    <property type="term" value="P:protein repair"/>
    <property type="evidence" value="ECO:0007669"/>
    <property type="project" value="InterPro"/>
</dbReference>
<dbReference type="NCBIfam" id="TIGR00357">
    <property type="entry name" value="peptide-methionine (R)-S-oxide reductase MsrB"/>
    <property type="match status" value="1"/>
</dbReference>
<dbReference type="InterPro" id="IPR002579">
    <property type="entry name" value="Met_Sox_Rdtase_MsrB_dom"/>
</dbReference>
<dbReference type="InterPro" id="IPR028427">
    <property type="entry name" value="Met_Sox_Rdtase_MsrB"/>
</dbReference>
<sequence length="127" mass="14217">MEDEYKEKLTEEQYAVLRQKGTEAPFSGKYYKHHENGMYQCAACGADLFSSDAKFDSGSGWPSFDKPENLEHVVLTTDTSHGMMRTEVTCKACSSHLGHVFNDGPTNTGQRYCINSCALDFKKKGED</sequence>